<accession>A0A2Z4IIE5</accession>
<name>A0A2Z4IIE5_9BACT</name>
<sequence>MADNTNFQHYPPIFPNILLLRIYFKGNAIIKPTLIQLSLGILLIKLIFIALASHKIAFWLLFF</sequence>
<keyword evidence="1" id="KW-0472">Membrane</keyword>
<evidence type="ECO:0000256" key="1">
    <source>
        <dbReference type="SAM" id="Phobius"/>
    </source>
</evidence>
<proteinExistence type="predicted"/>
<reference evidence="2 3" key="1">
    <citation type="submission" date="2018-06" db="EMBL/GenBank/DDBJ databases">
        <title>Echinicola strongylocentroti sp. nov., isolated from a sea urchin Strongylocentrotus intermedius.</title>
        <authorList>
            <person name="Bae S.S."/>
        </authorList>
    </citation>
    <scope>NUCLEOTIDE SEQUENCE [LARGE SCALE GENOMIC DNA]</scope>
    <source>
        <strain evidence="2 3">MEBiC08714</strain>
    </source>
</reference>
<organism evidence="2 3">
    <name type="scientific">Echinicola strongylocentroti</name>
    <dbReference type="NCBI Taxonomy" id="1795355"/>
    <lineage>
        <taxon>Bacteria</taxon>
        <taxon>Pseudomonadati</taxon>
        <taxon>Bacteroidota</taxon>
        <taxon>Cytophagia</taxon>
        <taxon>Cytophagales</taxon>
        <taxon>Cyclobacteriaceae</taxon>
        <taxon>Echinicola</taxon>
    </lineage>
</organism>
<evidence type="ECO:0000313" key="2">
    <source>
        <dbReference type="EMBL" id="AWW30487.1"/>
    </source>
</evidence>
<keyword evidence="1" id="KW-0812">Transmembrane</keyword>
<dbReference type="Proteomes" id="UP000248688">
    <property type="component" value="Chromosome"/>
</dbReference>
<keyword evidence="3" id="KW-1185">Reference proteome</keyword>
<dbReference type="EMBL" id="CP030041">
    <property type="protein sequence ID" value="AWW30487.1"/>
    <property type="molecule type" value="Genomic_DNA"/>
</dbReference>
<gene>
    <name evidence="2" type="ORF">DN752_10320</name>
</gene>
<feature type="transmembrane region" description="Helical" evidence="1">
    <location>
        <begin position="42"/>
        <end position="62"/>
    </location>
</feature>
<evidence type="ECO:0000313" key="3">
    <source>
        <dbReference type="Proteomes" id="UP000248688"/>
    </source>
</evidence>
<dbReference type="AlphaFoldDB" id="A0A2Z4IIE5"/>
<keyword evidence="1" id="KW-1133">Transmembrane helix</keyword>
<protein>
    <submittedName>
        <fullName evidence="2">Uncharacterized protein</fullName>
    </submittedName>
</protein>
<dbReference type="KEGG" id="est:DN752_10320"/>